<dbReference type="Pfam" id="PF08123">
    <property type="entry name" value="DOT1"/>
    <property type="match status" value="1"/>
</dbReference>
<dbReference type="RefSeq" id="WP_057624057.1">
    <property type="nucleotide sequence ID" value="NZ_LKHV02000001.1"/>
</dbReference>
<dbReference type="EMBL" id="LKHV02000001">
    <property type="protein sequence ID" value="MCS5709289.1"/>
    <property type="molecule type" value="Genomic_DNA"/>
</dbReference>
<name>A0A0Q9YH66_9GAMM</name>
<accession>A0A0Q9YH66</accession>
<reference evidence="2" key="1">
    <citation type="submission" date="2015-09" db="EMBL/GenBank/DDBJ databases">
        <title>Draft Genome Sequences of Two Novel Amoeba-resistant Intranuclear Bacteria, Candidatus Berkiella cookevillensis and Candidatus Berkiella aquae.</title>
        <authorList>
            <person name="Mehari Y.T."/>
            <person name="Arivett B.A."/>
            <person name="Farone A.L."/>
            <person name="Gunderson J.H."/>
            <person name="Farone M.B."/>
        </authorList>
    </citation>
    <scope>NUCLEOTIDE SEQUENCE [LARGE SCALE GENOMIC DNA]</scope>
    <source>
        <strain evidence="2">CC99</strain>
    </source>
</reference>
<dbReference type="EMBL" id="LKHV01000004">
    <property type="protein sequence ID" value="KRG18937.1"/>
    <property type="molecule type" value="Genomic_DNA"/>
</dbReference>
<gene>
    <name evidence="2" type="ORF">CC99x_00925</name>
    <name evidence="3" type="ORF">CC99x_010270</name>
</gene>
<dbReference type="GO" id="GO:0031151">
    <property type="term" value="F:histone H3K79 methyltransferase activity"/>
    <property type="evidence" value="ECO:0007669"/>
    <property type="project" value="InterPro"/>
</dbReference>
<reference evidence="3" key="2">
    <citation type="journal article" date="2016" name="Genome Announc.">
        <title>Draft Genome Sequences of Two Novel Amoeba-Resistant Intranuclear Bacteria, 'Candidatus Berkiella cookevillensis' and 'Candidatus Berkiella aquae'.</title>
        <authorList>
            <person name="Mehari Y.T."/>
            <person name="Arivett B.A."/>
            <person name="Farone A.L."/>
            <person name="Gunderson J.H."/>
            <person name="Farone M.B."/>
        </authorList>
    </citation>
    <scope>NUCLEOTIDE SEQUENCE</scope>
    <source>
        <strain evidence="3">CC99</strain>
    </source>
</reference>
<dbReference type="InterPro" id="IPR029063">
    <property type="entry name" value="SAM-dependent_MTases_sf"/>
</dbReference>
<dbReference type="STRING" id="437022.CC99x_00925"/>
<dbReference type="AlphaFoldDB" id="A0A0Q9YH66"/>
<dbReference type="SUPFAM" id="SSF53335">
    <property type="entry name" value="S-adenosyl-L-methionine-dependent methyltransferases"/>
    <property type="match status" value="1"/>
</dbReference>
<evidence type="ECO:0000259" key="1">
    <source>
        <dbReference type="Pfam" id="PF08123"/>
    </source>
</evidence>
<keyword evidence="4" id="KW-1185">Reference proteome</keyword>
<dbReference type="Proteomes" id="UP000051494">
    <property type="component" value="Unassembled WGS sequence"/>
</dbReference>
<evidence type="ECO:0000313" key="3">
    <source>
        <dbReference type="EMBL" id="MCS5709289.1"/>
    </source>
</evidence>
<evidence type="ECO:0000313" key="2">
    <source>
        <dbReference type="EMBL" id="KRG18937.1"/>
    </source>
</evidence>
<dbReference type="InterPro" id="IPR025789">
    <property type="entry name" value="DOT1_dom"/>
</dbReference>
<proteinExistence type="predicted"/>
<organism evidence="2">
    <name type="scientific">Candidatus Berkiella cookevillensis</name>
    <dbReference type="NCBI Taxonomy" id="437022"/>
    <lineage>
        <taxon>Bacteria</taxon>
        <taxon>Pseudomonadati</taxon>
        <taxon>Pseudomonadota</taxon>
        <taxon>Gammaproteobacteria</taxon>
        <taxon>Candidatus Berkiellales</taxon>
        <taxon>Candidatus Berkiellaceae</taxon>
        <taxon>Candidatus Berkiella</taxon>
    </lineage>
</organism>
<feature type="domain" description="DOT1" evidence="1">
    <location>
        <begin position="49"/>
        <end position="191"/>
    </location>
</feature>
<sequence>MTISVLQKFKAYYIILFLKFFKFICVQETLRKAYKNIPSYSISKQYRIEYEPTNPDLIYGELSVKDFLYLCALIPKNINCKIYDLGCGDARLLLAAVLLFKDLKAVGIEKIASLQEIASTVILPMLSKIKENNSTVTVIKDNFLHYDFSDADIVYVNAAALTDATWQALHELFEKLKVGSHIITVTRKLDTQSFSLIYTGIHQASWAKAWVYIYYKFR</sequence>
<protein>
    <submittedName>
        <fullName evidence="2">Histone methylation protein DOT1</fullName>
    </submittedName>
</protein>
<reference evidence="3" key="3">
    <citation type="submission" date="2021-06" db="EMBL/GenBank/DDBJ databases">
        <title>Genomic Description and Analysis of Intracellular Bacteria, Candidatus Berkiella cookevillensis and Candidatus Berkiella aquae.</title>
        <authorList>
            <person name="Kidane D.T."/>
            <person name="Mehari Y.T."/>
            <person name="Rice F.C."/>
            <person name="Arivett B.A."/>
            <person name="Farone A.L."/>
            <person name="Berk S.G."/>
            <person name="Farone M.B."/>
        </authorList>
    </citation>
    <scope>NUCLEOTIDE SEQUENCE</scope>
    <source>
        <strain evidence="3">CC99</strain>
    </source>
</reference>
<comment type="caution">
    <text evidence="2">The sequence shown here is derived from an EMBL/GenBank/DDBJ whole genome shotgun (WGS) entry which is preliminary data.</text>
</comment>
<evidence type="ECO:0000313" key="4">
    <source>
        <dbReference type="Proteomes" id="UP000051494"/>
    </source>
</evidence>
<dbReference type="Gene3D" id="3.40.50.150">
    <property type="entry name" value="Vaccinia Virus protein VP39"/>
    <property type="match status" value="1"/>
</dbReference>